<organism evidence="16 17">
    <name type="scientific">Helicobacter felis (strain ATCC 49179 / CCUG 28539 / NCTC 12436 / CS1)</name>
    <dbReference type="NCBI Taxonomy" id="936155"/>
    <lineage>
        <taxon>Bacteria</taxon>
        <taxon>Pseudomonadati</taxon>
        <taxon>Campylobacterota</taxon>
        <taxon>Epsilonproteobacteria</taxon>
        <taxon>Campylobacterales</taxon>
        <taxon>Helicobacteraceae</taxon>
        <taxon>Helicobacter</taxon>
    </lineage>
</organism>
<dbReference type="PIRSF" id="PIRSF000098">
    <property type="entry name" value="Homoser_dehydrog"/>
    <property type="match status" value="1"/>
</dbReference>
<evidence type="ECO:0000256" key="9">
    <source>
        <dbReference type="ARBA" id="ARBA00023167"/>
    </source>
</evidence>
<dbReference type="NCBIfam" id="NF004976">
    <property type="entry name" value="PRK06349.1"/>
    <property type="match status" value="1"/>
</dbReference>
<dbReference type="FunFam" id="3.30.360.10:FF:000005">
    <property type="entry name" value="Homoserine dehydrogenase"/>
    <property type="match status" value="1"/>
</dbReference>
<dbReference type="InterPro" id="IPR016204">
    <property type="entry name" value="HDH"/>
</dbReference>
<feature type="domain" description="Homoserine dehydrogenase catalytic" evidence="14">
    <location>
        <begin position="131"/>
        <end position="306"/>
    </location>
</feature>
<dbReference type="InterPro" id="IPR005106">
    <property type="entry name" value="Asp/hSer_DH_NAD-bd"/>
</dbReference>
<evidence type="ECO:0000256" key="12">
    <source>
        <dbReference type="RuleBase" id="RU000579"/>
    </source>
</evidence>
<name>E7AAN9_HELFC</name>
<evidence type="ECO:0000259" key="14">
    <source>
        <dbReference type="Pfam" id="PF00742"/>
    </source>
</evidence>
<comment type="pathway">
    <text evidence="1 12">Amino-acid biosynthesis; L-threonine biosynthesis; L-threonine from L-aspartate: step 3/5.</text>
</comment>
<evidence type="ECO:0000256" key="4">
    <source>
        <dbReference type="ARBA" id="ARBA00013213"/>
    </source>
</evidence>
<evidence type="ECO:0000313" key="17">
    <source>
        <dbReference type="Proteomes" id="UP000007934"/>
    </source>
</evidence>
<dbReference type="GO" id="GO:0009088">
    <property type="term" value="P:threonine biosynthetic process"/>
    <property type="evidence" value="ECO:0007669"/>
    <property type="project" value="UniProtKB-UniPathway"/>
</dbReference>
<dbReference type="EC" id="1.1.1.3" evidence="4 12"/>
<protein>
    <recommendedName>
        <fullName evidence="5 12">Homoserine dehydrogenase</fullName>
        <ecNumber evidence="4 12">1.1.1.3</ecNumber>
    </recommendedName>
</protein>
<dbReference type="Gene3D" id="3.30.360.10">
    <property type="entry name" value="Dihydrodipicolinate Reductase, domain 2"/>
    <property type="match status" value="1"/>
</dbReference>
<evidence type="ECO:0000313" key="16">
    <source>
        <dbReference type="EMBL" id="CBY83559.1"/>
    </source>
</evidence>
<keyword evidence="17" id="KW-1185">Reference proteome</keyword>
<feature type="binding site" evidence="11">
    <location>
        <position position="183"/>
    </location>
    <ligand>
        <name>L-homoserine</name>
        <dbReference type="ChEBI" id="CHEBI:57476"/>
    </ligand>
</feature>
<dbReference type="Pfam" id="PF03447">
    <property type="entry name" value="NAD_binding_3"/>
    <property type="match status" value="1"/>
</dbReference>
<comment type="similarity">
    <text evidence="3 13">Belongs to the homoserine dehydrogenase family.</text>
</comment>
<evidence type="ECO:0000256" key="11">
    <source>
        <dbReference type="PIRSR" id="PIRSR000098-2"/>
    </source>
</evidence>
<evidence type="ECO:0000256" key="8">
    <source>
        <dbReference type="ARBA" id="ARBA00023002"/>
    </source>
</evidence>
<dbReference type="eggNOG" id="COG0460">
    <property type="taxonomic scope" value="Bacteria"/>
</dbReference>
<feature type="active site" description="Proton donor" evidence="10">
    <location>
        <position position="198"/>
    </location>
</feature>
<dbReference type="PROSITE" id="PS01042">
    <property type="entry name" value="HOMOSER_DHGENASE"/>
    <property type="match status" value="1"/>
</dbReference>
<keyword evidence="8 12" id="KW-0560">Oxidoreductase</keyword>
<comment type="catalytic activity">
    <reaction evidence="12">
        <text>L-homoserine + NADP(+) = L-aspartate 4-semialdehyde + NADPH + H(+)</text>
        <dbReference type="Rhea" id="RHEA:15761"/>
        <dbReference type="ChEBI" id="CHEBI:15378"/>
        <dbReference type="ChEBI" id="CHEBI:57476"/>
        <dbReference type="ChEBI" id="CHEBI:57783"/>
        <dbReference type="ChEBI" id="CHEBI:58349"/>
        <dbReference type="ChEBI" id="CHEBI:537519"/>
        <dbReference type="EC" id="1.1.1.3"/>
    </reaction>
</comment>
<evidence type="ECO:0000256" key="7">
    <source>
        <dbReference type="ARBA" id="ARBA00022697"/>
    </source>
</evidence>
<evidence type="ECO:0000256" key="10">
    <source>
        <dbReference type="PIRSR" id="PIRSR000098-1"/>
    </source>
</evidence>
<keyword evidence="9 12" id="KW-0486">Methionine biosynthesis</keyword>
<dbReference type="RefSeq" id="WP_013469922.1">
    <property type="nucleotide sequence ID" value="NC_014810.2"/>
</dbReference>
<dbReference type="GeneID" id="36134653"/>
<dbReference type="InterPro" id="IPR001342">
    <property type="entry name" value="HDH_cat"/>
</dbReference>
<dbReference type="OrthoDB" id="9808167at2"/>
<dbReference type="AlphaFoldDB" id="E7AAN9"/>
<dbReference type="Pfam" id="PF00742">
    <property type="entry name" value="Homoserine_dh"/>
    <property type="match status" value="1"/>
</dbReference>
<dbReference type="EMBL" id="FQ670179">
    <property type="protein sequence ID" value="CBY83559.1"/>
    <property type="molecule type" value="Genomic_DNA"/>
</dbReference>
<feature type="domain" description="Aspartate/homoserine dehydrogenase NAD-binding" evidence="15">
    <location>
        <begin position="10"/>
        <end position="118"/>
    </location>
</feature>
<evidence type="ECO:0000256" key="6">
    <source>
        <dbReference type="ARBA" id="ARBA00022605"/>
    </source>
</evidence>
<proteinExistence type="inferred from homology"/>
<accession>E7AAN9</accession>
<dbReference type="HOGENOM" id="CLU_009116_1_2_7"/>
<dbReference type="GO" id="GO:0050661">
    <property type="term" value="F:NADP binding"/>
    <property type="evidence" value="ECO:0007669"/>
    <property type="project" value="InterPro"/>
</dbReference>
<dbReference type="PANTHER" id="PTHR43331">
    <property type="entry name" value="HOMOSERINE DEHYDROGENASE"/>
    <property type="match status" value="1"/>
</dbReference>
<dbReference type="UniPathway" id="UPA00051">
    <property type="reaction ID" value="UER00465"/>
</dbReference>
<dbReference type="GO" id="GO:0009086">
    <property type="term" value="P:methionine biosynthetic process"/>
    <property type="evidence" value="ECO:0007669"/>
    <property type="project" value="UniProtKB-KW"/>
</dbReference>
<dbReference type="PANTHER" id="PTHR43331:SF1">
    <property type="entry name" value="HOMOSERINE DEHYDROGENASE"/>
    <property type="match status" value="1"/>
</dbReference>
<sequence length="389" mass="41975">MRSLNIGIIGLGSVGMGVVDILQNSQENIIRRCGARLQVRKGIVRDLSKPRKVNFVLSDCMADVLDDPEIDIVVELIGGVQEAFEIAQRTLKNKKLFVTANKAMLATHYLTLQNLATKAMGFEASVGGGLPIVNALKDGLASSGILSLSGILNGTSNFILSQMEQGQSFEKALKEAQALGYAEADPTLDISGEDSAHKLTILSTLAFQTAPKIDFVSGIENLSSVDLQCAHSLGYRIKLLAHAQRQDYKLNLRVCPTCIPQKHFLAQVDGVMNGVAIKGDYVGETFYYGAGAGGLASASAVVSDLIALAKNATPPPSIHPIPYTPTDFPTSYYLRLRNPSSLCLEELGILNDCYDKSKALYITKPTTHKKIQTLFSTHQLDCALPIYES</sequence>
<dbReference type="Proteomes" id="UP000007934">
    <property type="component" value="Chromosome"/>
</dbReference>
<dbReference type="SUPFAM" id="SSF51735">
    <property type="entry name" value="NAD(P)-binding Rossmann-fold domains"/>
    <property type="match status" value="1"/>
</dbReference>
<keyword evidence="11 12" id="KW-0521">NADP</keyword>
<dbReference type="Gene3D" id="3.40.50.720">
    <property type="entry name" value="NAD(P)-binding Rossmann-like Domain"/>
    <property type="match status" value="1"/>
</dbReference>
<reference evidence="16 17" key="1">
    <citation type="journal article" date="2011" name="Genome Biol. Evol.">
        <title>Comparative whole genome sequence analysis of the carcinogenic bacterial model pathogen Helicobacter felis.</title>
        <authorList>
            <person name="Arnold I.C."/>
            <person name="Zigova Z."/>
            <person name="Holden M."/>
            <person name="Lawley T.D."/>
            <person name="Rad R."/>
            <person name="Dougan G."/>
            <person name="Falkow S."/>
            <person name="Bentley S.D."/>
            <person name="Muller A."/>
        </authorList>
    </citation>
    <scope>NUCLEOTIDE SEQUENCE [LARGE SCALE GENOMIC DNA]</scope>
    <source>
        <strain evidence="17">ATCC 49179 / CCUG 28539 / NCTC 12436 / CS1</strain>
    </source>
</reference>
<evidence type="ECO:0000256" key="1">
    <source>
        <dbReference type="ARBA" id="ARBA00005056"/>
    </source>
</evidence>
<dbReference type="Gene3D" id="3.30.70.260">
    <property type="match status" value="1"/>
</dbReference>
<evidence type="ECO:0000256" key="5">
    <source>
        <dbReference type="ARBA" id="ARBA00013376"/>
    </source>
</evidence>
<evidence type="ECO:0000256" key="2">
    <source>
        <dbReference type="ARBA" id="ARBA00005062"/>
    </source>
</evidence>
<evidence type="ECO:0000259" key="15">
    <source>
        <dbReference type="Pfam" id="PF03447"/>
    </source>
</evidence>
<gene>
    <name evidence="16" type="ordered locus">Hfelis_14750</name>
</gene>
<dbReference type="GO" id="GO:0004412">
    <property type="term" value="F:homoserine dehydrogenase activity"/>
    <property type="evidence" value="ECO:0007669"/>
    <property type="project" value="UniProtKB-EC"/>
</dbReference>
<keyword evidence="7 12" id="KW-0791">Threonine biosynthesis</keyword>
<evidence type="ECO:0000256" key="3">
    <source>
        <dbReference type="ARBA" id="ARBA00006753"/>
    </source>
</evidence>
<feature type="binding site" evidence="11">
    <location>
        <position position="102"/>
    </location>
    <ligand>
        <name>NADPH</name>
        <dbReference type="ChEBI" id="CHEBI:57783"/>
    </ligand>
</feature>
<dbReference type="UniPathway" id="UPA00050">
    <property type="reaction ID" value="UER00063"/>
</dbReference>
<evidence type="ECO:0000256" key="13">
    <source>
        <dbReference type="RuleBase" id="RU004171"/>
    </source>
</evidence>
<dbReference type="InterPro" id="IPR019811">
    <property type="entry name" value="HDH_CS"/>
</dbReference>
<dbReference type="InterPro" id="IPR036291">
    <property type="entry name" value="NAD(P)-bd_dom_sf"/>
</dbReference>
<keyword evidence="6 12" id="KW-0028">Amino-acid biosynthesis</keyword>
<comment type="pathway">
    <text evidence="2 12">Amino-acid biosynthesis; L-methionine biosynthesis via de novo pathway; L-homoserine from L-aspartate: step 3/3.</text>
</comment>
<dbReference type="SUPFAM" id="SSF55347">
    <property type="entry name" value="Glyceraldehyde-3-phosphate dehydrogenase-like, C-terminal domain"/>
    <property type="match status" value="1"/>
</dbReference>
<dbReference type="KEGG" id="hfe:HFELIS_14750"/>
<dbReference type="STRING" id="936155.HFELIS_14750"/>